<dbReference type="SUPFAM" id="SSF54909">
    <property type="entry name" value="Dimeric alpha+beta barrel"/>
    <property type="match status" value="1"/>
</dbReference>
<comment type="caution">
    <text evidence="2">The sequence shown here is derived from an EMBL/GenBank/DDBJ whole genome shotgun (WGS) entry which is preliminary data.</text>
</comment>
<dbReference type="Proteomes" id="UP001172083">
    <property type="component" value="Unassembled WGS sequence"/>
</dbReference>
<evidence type="ECO:0000259" key="1">
    <source>
        <dbReference type="Pfam" id="PF11695"/>
    </source>
</evidence>
<sequence>MYHLAQLNIGKLRYPIDHPEVAEFADNLDKINALAEGSKGFVWRLKDESGNATGIKAFDDPMIIVNMSVWDTLENLKAFVYKSGHIDFLKKRNLWFENPASAHMVLWWIKKGYIPTVQEARLRLKELDNIGESPAAFTFKKTFVPPEK</sequence>
<reference evidence="2" key="1">
    <citation type="submission" date="2023-06" db="EMBL/GenBank/DDBJ databases">
        <title>Genomic of Agaribacillus aureum.</title>
        <authorList>
            <person name="Wang G."/>
        </authorList>
    </citation>
    <scope>NUCLEOTIDE SEQUENCE</scope>
    <source>
        <strain evidence="2">BMA12</strain>
    </source>
</reference>
<proteinExistence type="predicted"/>
<keyword evidence="3" id="KW-1185">Reference proteome</keyword>
<dbReference type="Pfam" id="PF11695">
    <property type="entry name" value="DUF3291"/>
    <property type="match status" value="1"/>
</dbReference>
<name>A0ABT8L4P2_9BACT</name>
<dbReference type="RefSeq" id="WP_346758015.1">
    <property type="nucleotide sequence ID" value="NZ_JAUJEB010000001.1"/>
</dbReference>
<evidence type="ECO:0000313" key="3">
    <source>
        <dbReference type="Proteomes" id="UP001172083"/>
    </source>
</evidence>
<feature type="domain" description="DUF3291" evidence="1">
    <location>
        <begin position="4"/>
        <end position="141"/>
    </location>
</feature>
<evidence type="ECO:0000313" key="2">
    <source>
        <dbReference type="EMBL" id="MDN5212698.1"/>
    </source>
</evidence>
<organism evidence="2 3">
    <name type="scientific">Agaribacillus aureus</name>
    <dbReference type="NCBI Taxonomy" id="3051825"/>
    <lineage>
        <taxon>Bacteria</taxon>
        <taxon>Pseudomonadati</taxon>
        <taxon>Bacteroidota</taxon>
        <taxon>Cytophagia</taxon>
        <taxon>Cytophagales</taxon>
        <taxon>Splendidivirgaceae</taxon>
        <taxon>Agaribacillus</taxon>
    </lineage>
</organism>
<dbReference type="InterPro" id="IPR021708">
    <property type="entry name" value="DUF3291"/>
</dbReference>
<dbReference type="EMBL" id="JAUJEB010000001">
    <property type="protein sequence ID" value="MDN5212698.1"/>
    <property type="molecule type" value="Genomic_DNA"/>
</dbReference>
<gene>
    <name evidence="2" type="ORF">QQ020_11600</name>
</gene>
<dbReference type="InterPro" id="IPR011008">
    <property type="entry name" value="Dimeric_a/b-barrel"/>
</dbReference>
<protein>
    <submittedName>
        <fullName evidence="2">DUF3291 domain-containing protein</fullName>
    </submittedName>
</protein>
<accession>A0ABT8L4P2</accession>